<dbReference type="Pfam" id="PF03148">
    <property type="entry name" value="Tektin"/>
    <property type="match status" value="1"/>
</dbReference>
<evidence type="ECO:0000313" key="5">
    <source>
        <dbReference type="EMBL" id="TNN05698.1"/>
    </source>
</evidence>
<keyword evidence="3" id="KW-0966">Cell projection</keyword>
<comment type="subcellular location">
    <subcellularLocation>
        <location evidence="3">Cytoplasm</location>
        <location evidence="3">Cytoskeleton</location>
        <location evidence="3">Cilium axoneme</location>
    </subcellularLocation>
</comment>
<dbReference type="Proteomes" id="UP000311919">
    <property type="component" value="Unassembled WGS sequence"/>
</dbReference>
<feature type="coiled-coil region" evidence="4">
    <location>
        <begin position="282"/>
        <end position="368"/>
    </location>
</feature>
<accession>A0A4Z2CNE3</accession>
<dbReference type="PANTHER" id="PTHR19960:SF7">
    <property type="entry name" value="TEKTIN"/>
    <property type="match status" value="1"/>
</dbReference>
<dbReference type="GO" id="GO:0060271">
    <property type="term" value="P:cilium assembly"/>
    <property type="evidence" value="ECO:0007669"/>
    <property type="project" value="UniProtKB-UniRule"/>
</dbReference>
<dbReference type="GO" id="GO:0060294">
    <property type="term" value="P:cilium movement involved in cell motility"/>
    <property type="evidence" value="ECO:0007669"/>
    <property type="project" value="UniProtKB-UniRule"/>
</dbReference>
<dbReference type="STRING" id="6182.A0A4Z2CNE3"/>
<feature type="coiled-coil region" evidence="4">
    <location>
        <begin position="74"/>
        <end position="104"/>
    </location>
</feature>
<sequence length="426" mass="50185">MATVTKLNTKETYSTWFENLHAERKSAEDARNISYNHRQLVKATQIETDVKTKYEQFEVNNHLSNRIWTVRQWRDELTNQLNHLKQKENHLKVVKNQIDEFMMKLNDSFDVNIECLTHLDHRRNGENIIDSVFEELNKEHDLLKELQMDLQQQIDEVFHLLVEMNDAAKPFYIDILDKNNAVQIDVDVYNLNEKSSNVCYKPFCERLPGNSIDLQTWENISYQTVENAKNAIGKADDLLHRLHNSLHKAINRMISKANQVNSALRMRMHDTLRALHEIEYQMKSTEEEKDENLKDIRNLEDNIRAKKSSLKLNETQLEKRHDRPRNENILDAPHVNLLQVISNLRNTIDVLEEKLAKSRSIVHDLQHQITQLHHDKQQKLHTLQICEEISNIRKRLDYSTIINNESNSSSLCPMIPNGIIRQPIVF</sequence>
<evidence type="ECO:0000256" key="1">
    <source>
        <dbReference type="ARBA" id="ARBA00007209"/>
    </source>
</evidence>
<gene>
    <name evidence="5" type="ORF">EWB00_009011</name>
</gene>
<protein>
    <recommendedName>
        <fullName evidence="3">Tektin</fullName>
    </recommendedName>
</protein>
<dbReference type="PANTHER" id="PTHR19960">
    <property type="entry name" value="TEKTIN"/>
    <property type="match status" value="1"/>
</dbReference>
<name>A0A4Z2CNE3_SCHJA</name>
<dbReference type="OrthoDB" id="440745at2759"/>
<keyword evidence="3" id="KW-0282">Flagellum</keyword>
<dbReference type="AlphaFoldDB" id="A0A4Z2CNE3"/>
<keyword evidence="4" id="KW-0175">Coiled coil</keyword>
<keyword evidence="2" id="KW-0963">Cytoplasm</keyword>
<organism evidence="5 6">
    <name type="scientific">Schistosoma japonicum</name>
    <name type="common">Blood fluke</name>
    <dbReference type="NCBI Taxonomy" id="6182"/>
    <lineage>
        <taxon>Eukaryota</taxon>
        <taxon>Metazoa</taxon>
        <taxon>Spiralia</taxon>
        <taxon>Lophotrochozoa</taxon>
        <taxon>Platyhelminthes</taxon>
        <taxon>Trematoda</taxon>
        <taxon>Digenea</taxon>
        <taxon>Strigeidida</taxon>
        <taxon>Schistosomatoidea</taxon>
        <taxon>Schistosomatidae</taxon>
        <taxon>Schistosoma</taxon>
    </lineage>
</organism>
<evidence type="ECO:0000256" key="2">
    <source>
        <dbReference type="ARBA" id="ARBA00022490"/>
    </source>
</evidence>
<proteinExistence type="inferred from homology"/>
<keyword evidence="6" id="KW-1185">Reference proteome</keyword>
<dbReference type="GO" id="GO:0005930">
    <property type="term" value="C:axoneme"/>
    <property type="evidence" value="ECO:0007669"/>
    <property type="project" value="UniProtKB-SubCell"/>
</dbReference>
<evidence type="ECO:0000256" key="4">
    <source>
        <dbReference type="SAM" id="Coils"/>
    </source>
</evidence>
<dbReference type="EMBL" id="SKCS01000509">
    <property type="protein sequence ID" value="TNN05698.1"/>
    <property type="molecule type" value="Genomic_DNA"/>
</dbReference>
<reference evidence="5 6" key="1">
    <citation type="submission" date="2019-03" db="EMBL/GenBank/DDBJ databases">
        <title>An improved genome assembly of the fluke Schistosoma japonicum.</title>
        <authorList>
            <person name="Hu W."/>
            <person name="Luo F."/>
            <person name="Yin M."/>
            <person name="Mo X."/>
            <person name="Sun C."/>
            <person name="Wu Q."/>
            <person name="Zhu B."/>
            <person name="Xiang M."/>
            <person name="Wang J."/>
            <person name="Wang Y."/>
            <person name="Zhang T."/>
            <person name="Xu B."/>
            <person name="Zheng H."/>
            <person name="Feng Z."/>
        </authorList>
    </citation>
    <scope>NUCLEOTIDE SEQUENCE [LARGE SCALE GENOMIC DNA]</scope>
    <source>
        <strain evidence="5">HuSjv2</strain>
        <tissue evidence="5">Worms</tissue>
    </source>
</reference>
<dbReference type="GO" id="GO:0015630">
    <property type="term" value="C:microtubule cytoskeleton"/>
    <property type="evidence" value="ECO:0007669"/>
    <property type="project" value="UniProtKB-UniRule"/>
</dbReference>
<comment type="similarity">
    <text evidence="1 3">Belongs to the tektin family.</text>
</comment>
<dbReference type="GO" id="GO:0005634">
    <property type="term" value="C:nucleus"/>
    <property type="evidence" value="ECO:0007669"/>
    <property type="project" value="TreeGrafter"/>
</dbReference>
<keyword evidence="3" id="KW-0969">Cilium</keyword>
<dbReference type="InterPro" id="IPR048256">
    <property type="entry name" value="Tektin-like"/>
</dbReference>
<evidence type="ECO:0000313" key="6">
    <source>
        <dbReference type="Proteomes" id="UP000311919"/>
    </source>
</evidence>
<evidence type="ECO:0000256" key="3">
    <source>
        <dbReference type="RuleBase" id="RU367040"/>
    </source>
</evidence>
<dbReference type="InterPro" id="IPR000435">
    <property type="entry name" value="Tektins"/>
</dbReference>
<comment type="caution">
    <text evidence="5">The sequence shown here is derived from an EMBL/GenBank/DDBJ whole genome shotgun (WGS) entry which is preliminary data.</text>
</comment>